<accession>A0A0B8PA12</accession>
<organism evidence="3 4">
    <name type="scientific">Vibrio ishigakensis</name>
    <dbReference type="NCBI Taxonomy" id="1481914"/>
    <lineage>
        <taxon>Bacteria</taxon>
        <taxon>Pseudomonadati</taxon>
        <taxon>Pseudomonadota</taxon>
        <taxon>Gammaproteobacteria</taxon>
        <taxon>Vibrionales</taxon>
        <taxon>Vibrionaceae</taxon>
        <taxon>Vibrio</taxon>
    </lineage>
</organism>
<evidence type="ECO:0000256" key="1">
    <source>
        <dbReference type="ARBA" id="ARBA00022729"/>
    </source>
</evidence>
<reference evidence="3 4" key="1">
    <citation type="submission" date="2015-01" db="EMBL/GenBank/DDBJ databases">
        <title>Vibrio sp. C5 JCM 19232 whole genome shotgun sequence.</title>
        <authorList>
            <person name="Sawabe T."/>
            <person name="Meirelles P."/>
            <person name="Feng G."/>
            <person name="Sayaka M."/>
            <person name="Hattori M."/>
            <person name="Ohkuma M."/>
        </authorList>
    </citation>
    <scope>NUCLEOTIDE SEQUENCE [LARGE SCALE GENOMIC DNA]</scope>
    <source>
        <strain evidence="3 4">JCM19232</strain>
    </source>
</reference>
<comment type="caution">
    <text evidence="3">The sequence shown here is derived from an EMBL/GenBank/DDBJ whole genome shotgun (WGS) entry which is preliminary data.</text>
</comment>
<dbReference type="InterPro" id="IPR011250">
    <property type="entry name" value="OMP/PagP_B-barrel"/>
</dbReference>
<dbReference type="InterPro" id="IPR027385">
    <property type="entry name" value="Beta-barrel_OMP"/>
</dbReference>
<keyword evidence="1" id="KW-0732">Signal</keyword>
<evidence type="ECO:0000259" key="2">
    <source>
        <dbReference type="Pfam" id="PF13505"/>
    </source>
</evidence>
<proteinExistence type="predicted"/>
<dbReference type="Gene3D" id="2.40.160.20">
    <property type="match status" value="1"/>
</dbReference>
<dbReference type="SUPFAM" id="SSF56925">
    <property type="entry name" value="OMPA-like"/>
    <property type="match status" value="1"/>
</dbReference>
<reference evidence="3 4" key="2">
    <citation type="submission" date="2015-01" db="EMBL/GenBank/DDBJ databases">
        <authorList>
            <consortium name="NBRP consortium"/>
            <person name="Sawabe T."/>
            <person name="Meirelles P."/>
            <person name="Feng G."/>
            <person name="Sayaka M."/>
            <person name="Hattori M."/>
            <person name="Ohkuma M."/>
        </authorList>
    </citation>
    <scope>NUCLEOTIDE SEQUENCE [LARGE SCALE GENOMIC DNA]</scope>
    <source>
        <strain evidence="3 4">JCM19232</strain>
    </source>
</reference>
<name>A0A0B8PA12_9VIBR</name>
<dbReference type="Proteomes" id="UP000031670">
    <property type="component" value="Unassembled WGS sequence"/>
</dbReference>
<sequence>MSSLALFPLLALAAPKEGVYVAATLEPFNKTDVKIQQVGSVSGDNDFGYSLILGYDHLLDENITLGVSGEYNNLGEATTYPVSWSASGFSITVRPKIYFGDSDIYISPYVGVGKYEFEISESITGSRETSNETAYKYGIEIGAQFDENFIVNAGWKESYYDEHGVSIDIHGLYLGAGYRF</sequence>
<feature type="domain" description="Outer membrane protein beta-barrel" evidence="2">
    <location>
        <begin position="4"/>
        <end position="180"/>
    </location>
</feature>
<dbReference type="EMBL" id="BBSA01000001">
    <property type="protein sequence ID" value="GAM60018.1"/>
    <property type="molecule type" value="Genomic_DNA"/>
</dbReference>
<dbReference type="Pfam" id="PF13505">
    <property type="entry name" value="OMP_b-brl"/>
    <property type="match status" value="1"/>
</dbReference>
<dbReference type="AlphaFoldDB" id="A0A0B8PA12"/>
<protein>
    <recommendedName>
        <fullName evidence="2">Outer membrane protein beta-barrel domain-containing protein</fullName>
    </recommendedName>
</protein>
<evidence type="ECO:0000313" key="4">
    <source>
        <dbReference type="Proteomes" id="UP000031670"/>
    </source>
</evidence>
<evidence type="ECO:0000313" key="3">
    <source>
        <dbReference type="EMBL" id="GAM60018.1"/>
    </source>
</evidence>
<gene>
    <name evidence="3" type="ORF">JCM19232_351</name>
</gene>